<dbReference type="Proteomes" id="UP001303889">
    <property type="component" value="Unassembled WGS sequence"/>
</dbReference>
<gene>
    <name evidence="2" type="ORF">C8A05DRAFT_36843</name>
</gene>
<accession>A0AAN6MG87</accession>
<evidence type="ECO:0000256" key="1">
    <source>
        <dbReference type="SAM" id="MobiDB-lite"/>
    </source>
</evidence>
<evidence type="ECO:0000313" key="3">
    <source>
        <dbReference type="Proteomes" id="UP001303889"/>
    </source>
</evidence>
<dbReference type="AlphaFoldDB" id="A0AAN6MG87"/>
<evidence type="ECO:0000313" key="2">
    <source>
        <dbReference type="EMBL" id="KAK3899533.1"/>
    </source>
</evidence>
<keyword evidence="3" id="KW-1185">Reference proteome</keyword>
<organism evidence="2 3">
    <name type="scientific">Staphylotrichum tortipilum</name>
    <dbReference type="NCBI Taxonomy" id="2831512"/>
    <lineage>
        <taxon>Eukaryota</taxon>
        <taxon>Fungi</taxon>
        <taxon>Dikarya</taxon>
        <taxon>Ascomycota</taxon>
        <taxon>Pezizomycotina</taxon>
        <taxon>Sordariomycetes</taxon>
        <taxon>Sordariomycetidae</taxon>
        <taxon>Sordariales</taxon>
        <taxon>Chaetomiaceae</taxon>
        <taxon>Staphylotrichum</taxon>
    </lineage>
</organism>
<feature type="region of interest" description="Disordered" evidence="1">
    <location>
        <begin position="353"/>
        <end position="382"/>
    </location>
</feature>
<dbReference type="EMBL" id="MU855772">
    <property type="protein sequence ID" value="KAK3899533.1"/>
    <property type="molecule type" value="Genomic_DNA"/>
</dbReference>
<reference evidence="2" key="2">
    <citation type="submission" date="2023-05" db="EMBL/GenBank/DDBJ databases">
        <authorList>
            <consortium name="Lawrence Berkeley National Laboratory"/>
            <person name="Steindorff A."/>
            <person name="Hensen N."/>
            <person name="Bonometti L."/>
            <person name="Westerberg I."/>
            <person name="Brannstrom I.O."/>
            <person name="Guillou S."/>
            <person name="Cros-Aarteil S."/>
            <person name="Calhoun S."/>
            <person name="Haridas S."/>
            <person name="Kuo A."/>
            <person name="Mondo S."/>
            <person name="Pangilinan J."/>
            <person name="Riley R."/>
            <person name="Labutti K."/>
            <person name="Andreopoulos B."/>
            <person name="Lipzen A."/>
            <person name="Chen C."/>
            <person name="Yanf M."/>
            <person name="Daum C."/>
            <person name="Ng V."/>
            <person name="Clum A."/>
            <person name="Ohm R."/>
            <person name="Martin F."/>
            <person name="Silar P."/>
            <person name="Natvig D."/>
            <person name="Lalanne C."/>
            <person name="Gautier V."/>
            <person name="Ament-Velasquez S.L."/>
            <person name="Kruys A."/>
            <person name="Hutchinson M.I."/>
            <person name="Powell A.J."/>
            <person name="Barry K."/>
            <person name="Miller A.N."/>
            <person name="Grigoriev I.V."/>
            <person name="Debuchy R."/>
            <person name="Gladieux P."/>
            <person name="Thoren M.H."/>
            <person name="Johannesson H."/>
        </authorList>
    </citation>
    <scope>NUCLEOTIDE SEQUENCE</scope>
    <source>
        <strain evidence="2">CBS 103.79</strain>
    </source>
</reference>
<comment type="caution">
    <text evidence="2">The sequence shown here is derived from an EMBL/GenBank/DDBJ whole genome shotgun (WGS) entry which is preliminary data.</text>
</comment>
<name>A0AAN6MG87_9PEZI</name>
<protein>
    <submittedName>
        <fullName evidence="2">Uncharacterized protein</fullName>
    </submittedName>
</protein>
<feature type="compositionally biased region" description="Acidic residues" evidence="1">
    <location>
        <begin position="360"/>
        <end position="372"/>
    </location>
</feature>
<proteinExistence type="predicted"/>
<reference evidence="2" key="1">
    <citation type="journal article" date="2023" name="Mol. Phylogenet. Evol.">
        <title>Genome-scale phylogeny and comparative genomics of the fungal order Sordariales.</title>
        <authorList>
            <person name="Hensen N."/>
            <person name="Bonometti L."/>
            <person name="Westerberg I."/>
            <person name="Brannstrom I.O."/>
            <person name="Guillou S."/>
            <person name="Cros-Aarteil S."/>
            <person name="Calhoun S."/>
            <person name="Haridas S."/>
            <person name="Kuo A."/>
            <person name="Mondo S."/>
            <person name="Pangilinan J."/>
            <person name="Riley R."/>
            <person name="LaButti K."/>
            <person name="Andreopoulos B."/>
            <person name="Lipzen A."/>
            <person name="Chen C."/>
            <person name="Yan M."/>
            <person name="Daum C."/>
            <person name="Ng V."/>
            <person name="Clum A."/>
            <person name="Steindorff A."/>
            <person name="Ohm R.A."/>
            <person name="Martin F."/>
            <person name="Silar P."/>
            <person name="Natvig D.O."/>
            <person name="Lalanne C."/>
            <person name="Gautier V."/>
            <person name="Ament-Velasquez S.L."/>
            <person name="Kruys A."/>
            <person name="Hutchinson M.I."/>
            <person name="Powell A.J."/>
            <person name="Barry K."/>
            <person name="Miller A.N."/>
            <person name="Grigoriev I.V."/>
            <person name="Debuchy R."/>
            <person name="Gladieux P."/>
            <person name="Hiltunen Thoren M."/>
            <person name="Johannesson H."/>
        </authorList>
    </citation>
    <scope>NUCLEOTIDE SEQUENCE</scope>
    <source>
        <strain evidence="2">CBS 103.79</strain>
    </source>
</reference>
<sequence>MEAHETPFPCNFRWPSVDVRVVHNISQPVLTSLILEEIYDEVAYLDALHKEKAASTVKAWSVNSSGSLTGSFPLAGPENHPTGPTELAPANLLCQLPIALHDAGVSLSELKLDVVPIYRGAPLLCPTNNTLPTQPAPWHLLSAACASLDTFELLGRNLLSAGYSEMRPQDRATLCRTASSLPATMPRLRELSVAGVELGQPALETLCSWPGGGGGDQDTLESLSLANICLRGGGGGGDDDGACWADAVDILWEKLSTPRGPPTKNKQKLSLHLDELRGGELSSLDAPPTMTLGAVWTTSEVGADGQQTWQASWPTEEEVAKQDREFHMLTARPRMLRATREYLVGERGENPLKAAAAATQEEDGDGLGELEDQQSGLNCATS</sequence>